<keyword evidence="3 7" id="KW-1133">Transmembrane helix</keyword>
<feature type="transmembrane region" description="Helical" evidence="7">
    <location>
        <begin position="203"/>
        <end position="225"/>
    </location>
</feature>
<evidence type="ECO:0000256" key="6">
    <source>
        <dbReference type="SAM" id="MobiDB-lite"/>
    </source>
</evidence>
<evidence type="ECO:0000256" key="3">
    <source>
        <dbReference type="ARBA" id="ARBA00022989"/>
    </source>
</evidence>
<evidence type="ECO:0000256" key="7">
    <source>
        <dbReference type="SAM" id="Phobius"/>
    </source>
</evidence>
<keyword evidence="10" id="KW-1185">Reference proteome</keyword>
<dbReference type="PANTHER" id="PTHR33048">
    <property type="entry name" value="PTH11-LIKE INTEGRAL MEMBRANE PROTEIN (AFU_ORTHOLOGUE AFUA_5G11245)"/>
    <property type="match status" value="1"/>
</dbReference>
<keyword evidence="2 7" id="KW-0812">Transmembrane</keyword>
<accession>A0AA38SGM8</accession>
<feature type="domain" description="Rhodopsin" evidence="8">
    <location>
        <begin position="34"/>
        <end position="266"/>
    </location>
</feature>
<feature type="region of interest" description="Disordered" evidence="6">
    <location>
        <begin position="276"/>
        <end position="304"/>
    </location>
</feature>
<proteinExistence type="inferred from homology"/>
<dbReference type="AlphaFoldDB" id="A0AA38SGM8"/>
<feature type="transmembrane region" description="Helical" evidence="7">
    <location>
        <begin position="50"/>
        <end position="73"/>
    </location>
</feature>
<evidence type="ECO:0000256" key="2">
    <source>
        <dbReference type="ARBA" id="ARBA00022692"/>
    </source>
</evidence>
<organism evidence="9 10">
    <name type="scientific">Coniochaeta hoffmannii</name>
    <dbReference type="NCBI Taxonomy" id="91930"/>
    <lineage>
        <taxon>Eukaryota</taxon>
        <taxon>Fungi</taxon>
        <taxon>Dikarya</taxon>
        <taxon>Ascomycota</taxon>
        <taxon>Pezizomycotina</taxon>
        <taxon>Sordariomycetes</taxon>
        <taxon>Sordariomycetidae</taxon>
        <taxon>Coniochaetales</taxon>
        <taxon>Coniochaetaceae</taxon>
        <taxon>Coniochaeta</taxon>
    </lineage>
</organism>
<protein>
    <submittedName>
        <fullName evidence="9">Integral membrane protein</fullName>
    </submittedName>
</protein>
<evidence type="ECO:0000313" key="9">
    <source>
        <dbReference type="EMBL" id="KAJ9161307.1"/>
    </source>
</evidence>
<feature type="transmembrane region" description="Helical" evidence="7">
    <location>
        <begin position="130"/>
        <end position="149"/>
    </location>
</feature>
<reference evidence="9" key="1">
    <citation type="submission" date="2022-07" db="EMBL/GenBank/DDBJ databases">
        <title>Fungi with potential for degradation of polypropylene.</title>
        <authorList>
            <person name="Gostincar C."/>
        </authorList>
    </citation>
    <scope>NUCLEOTIDE SEQUENCE</scope>
    <source>
        <strain evidence="9">EXF-13287</strain>
    </source>
</reference>
<feature type="transmembrane region" description="Helical" evidence="7">
    <location>
        <begin position="245"/>
        <end position="264"/>
    </location>
</feature>
<dbReference type="Proteomes" id="UP001174691">
    <property type="component" value="Unassembled WGS sequence"/>
</dbReference>
<feature type="transmembrane region" description="Helical" evidence="7">
    <location>
        <begin position="16"/>
        <end position="38"/>
    </location>
</feature>
<comment type="subcellular location">
    <subcellularLocation>
        <location evidence="1">Membrane</location>
        <topology evidence="1">Multi-pass membrane protein</topology>
    </subcellularLocation>
</comment>
<dbReference type="EMBL" id="JANBVN010000024">
    <property type="protein sequence ID" value="KAJ9161307.1"/>
    <property type="molecule type" value="Genomic_DNA"/>
</dbReference>
<feature type="transmembrane region" description="Helical" evidence="7">
    <location>
        <begin position="93"/>
        <end position="118"/>
    </location>
</feature>
<dbReference type="GO" id="GO:0016020">
    <property type="term" value="C:membrane"/>
    <property type="evidence" value="ECO:0007669"/>
    <property type="project" value="UniProtKB-SubCell"/>
</dbReference>
<evidence type="ECO:0000256" key="4">
    <source>
        <dbReference type="ARBA" id="ARBA00023136"/>
    </source>
</evidence>
<gene>
    <name evidence="9" type="ORF">NKR19_g2430</name>
</gene>
<name>A0AA38SGM8_9PEZI</name>
<comment type="similarity">
    <text evidence="5">Belongs to the SAT4 family.</text>
</comment>
<evidence type="ECO:0000256" key="5">
    <source>
        <dbReference type="ARBA" id="ARBA00038359"/>
    </source>
</evidence>
<comment type="caution">
    <text evidence="9">The sequence shown here is derived from an EMBL/GenBank/DDBJ whole genome shotgun (WGS) entry which is preliminary data.</text>
</comment>
<keyword evidence="4 7" id="KW-0472">Membrane</keyword>
<dbReference type="InterPro" id="IPR052337">
    <property type="entry name" value="SAT4-like"/>
</dbReference>
<dbReference type="PANTHER" id="PTHR33048:SF161">
    <property type="entry name" value="INTEGRAL MEMBRANE PROTEIN"/>
    <property type="match status" value="1"/>
</dbReference>
<evidence type="ECO:0000313" key="10">
    <source>
        <dbReference type="Proteomes" id="UP001174691"/>
    </source>
</evidence>
<evidence type="ECO:0000256" key="1">
    <source>
        <dbReference type="ARBA" id="ARBA00004141"/>
    </source>
</evidence>
<dbReference type="Pfam" id="PF20684">
    <property type="entry name" value="Fung_rhodopsin"/>
    <property type="match status" value="1"/>
</dbReference>
<feature type="region of interest" description="Disordered" evidence="6">
    <location>
        <begin position="335"/>
        <end position="359"/>
    </location>
</feature>
<evidence type="ECO:0000259" key="8">
    <source>
        <dbReference type="Pfam" id="PF20684"/>
    </source>
</evidence>
<dbReference type="InterPro" id="IPR049326">
    <property type="entry name" value="Rhodopsin_dom_fungi"/>
</dbReference>
<feature type="transmembrane region" description="Helical" evidence="7">
    <location>
        <begin position="169"/>
        <end position="191"/>
    </location>
</feature>
<sequence length="373" mass="40817">MSLEYLELPVLPIVEAHLIVNCILVFLTLVTVGLRLLARFESGAKLWWDDYLIILAVPQGIGMLVIQGMWAPMGIGYPITDTLPNIVTILKMLVAYELIFSTCISTIKMSVMFFYLRVFVNNGLRLATKLVMAFVLLWTTGNILQVFLICRPFAATYDPTVKGECGNQIVSFIAIGAFNVVTDAMILTLPIPTIWGLKMSSSARLGLSAIFLIGFIVSIVSIIRIIALTHLDLQNLTGTMIWADFWSTVEPNLGILCVSLPMLGRLRSRFTSRRGASKLEGRSSDGPGSYRDGTKQSGRVAAGRSRQDEAFGLETLYASNQEVHHESGAVANSKLATVPSRDGSEEALAPVPGRPSMDKKGILVETKWTISST</sequence>